<evidence type="ECO:0000256" key="5">
    <source>
        <dbReference type="ARBA" id="ARBA00023136"/>
    </source>
</evidence>
<accession>A0A8T2PEU4</accession>
<dbReference type="OrthoDB" id="8440917at2759"/>
<evidence type="ECO:0000313" key="7">
    <source>
        <dbReference type="EMBL" id="KAG9347277.1"/>
    </source>
</evidence>
<gene>
    <name evidence="7" type="ORF">JZ751_004844</name>
</gene>
<comment type="caution">
    <text evidence="7">The sequence shown here is derived from an EMBL/GenBank/DDBJ whole genome shotgun (WGS) entry which is preliminary data.</text>
</comment>
<dbReference type="EMBL" id="JAFBMS010000013">
    <property type="protein sequence ID" value="KAG9347277.1"/>
    <property type="molecule type" value="Genomic_DNA"/>
</dbReference>
<keyword evidence="5 6" id="KW-0472">Membrane</keyword>
<keyword evidence="8" id="KW-1185">Reference proteome</keyword>
<organism evidence="7 8">
    <name type="scientific">Albula glossodonta</name>
    <name type="common">roundjaw bonefish</name>
    <dbReference type="NCBI Taxonomy" id="121402"/>
    <lineage>
        <taxon>Eukaryota</taxon>
        <taxon>Metazoa</taxon>
        <taxon>Chordata</taxon>
        <taxon>Craniata</taxon>
        <taxon>Vertebrata</taxon>
        <taxon>Euteleostomi</taxon>
        <taxon>Actinopterygii</taxon>
        <taxon>Neopterygii</taxon>
        <taxon>Teleostei</taxon>
        <taxon>Albuliformes</taxon>
        <taxon>Albulidae</taxon>
        <taxon>Albula</taxon>
    </lineage>
</organism>
<dbReference type="Pfam" id="PF04505">
    <property type="entry name" value="CD225"/>
    <property type="match status" value="1"/>
</dbReference>
<keyword evidence="3 6" id="KW-0812">Transmembrane</keyword>
<evidence type="ECO:0000256" key="6">
    <source>
        <dbReference type="SAM" id="Phobius"/>
    </source>
</evidence>
<feature type="transmembrane region" description="Helical" evidence="6">
    <location>
        <begin position="37"/>
        <end position="53"/>
    </location>
</feature>
<feature type="transmembrane region" description="Helical" evidence="6">
    <location>
        <begin position="60"/>
        <end position="79"/>
    </location>
</feature>
<evidence type="ECO:0000256" key="3">
    <source>
        <dbReference type="ARBA" id="ARBA00022692"/>
    </source>
</evidence>
<evidence type="ECO:0000256" key="1">
    <source>
        <dbReference type="ARBA" id="ARBA00004370"/>
    </source>
</evidence>
<feature type="transmembrane region" description="Helical" evidence="6">
    <location>
        <begin position="156"/>
        <end position="182"/>
    </location>
</feature>
<dbReference type="PANTHER" id="PTHR14768:SF4">
    <property type="entry name" value="SYNAPSE DIFFERENTIATION-INDUCING GENE PROTEIN 1-LIKE"/>
    <property type="match status" value="1"/>
</dbReference>
<sequence>MKIWQILTAGFDLFMVLVVMRSQGSLCLVLRAGSDGFMVLVVMGAEGSFCLVLRAGSDGLIWLVVMGSEGSFCLVLRAGSDGLFTPWCPQSDCSSDSESEDNFLMVPPRDHLGLSIFSMLCCFWPLGIAAFYFSQGTSKAITKGDFPMASTASKRALFLAALSITIGTGVYVGVVVALVAYLSKPGHGDEEIVSGSLGGGDADDYSVNKAAFIPEFLSRPLITHAHRICGFWGNPYS</sequence>
<name>A0A8T2PEU4_9TELE</name>
<dbReference type="Proteomes" id="UP000824540">
    <property type="component" value="Unassembled WGS sequence"/>
</dbReference>
<feature type="transmembrane region" description="Helical" evidence="6">
    <location>
        <begin position="112"/>
        <end position="135"/>
    </location>
</feature>
<comment type="similarity">
    <text evidence="2">Belongs to the CD225/Dispanin family.</text>
</comment>
<protein>
    <submittedName>
        <fullName evidence="7">Uncharacterized protein</fullName>
    </submittedName>
</protein>
<dbReference type="InterPro" id="IPR007593">
    <property type="entry name" value="CD225/Dispanin_fam"/>
</dbReference>
<evidence type="ECO:0000256" key="4">
    <source>
        <dbReference type="ARBA" id="ARBA00022989"/>
    </source>
</evidence>
<dbReference type="AlphaFoldDB" id="A0A8T2PEU4"/>
<keyword evidence="4 6" id="KW-1133">Transmembrane helix</keyword>
<reference evidence="7" key="1">
    <citation type="thesis" date="2021" institute="BYU ScholarsArchive" country="Provo, UT, USA">
        <title>Applications of and Algorithms for Genome Assembly and Genomic Analyses with an Emphasis on Marine Teleosts.</title>
        <authorList>
            <person name="Pickett B.D."/>
        </authorList>
    </citation>
    <scope>NUCLEOTIDE SEQUENCE</scope>
    <source>
        <strain evidence="7">HI-2016</strain>
    </source>
</reference>
<evidence type="ECO:0000256" key="2">
    <source>
        <dbReference type="ARBA" id="ARBA00006843"/>
    </source>
</evidence>
<proteinExistence type="inferred from homology"/>
<comment type="subcellular location">
    <subcellularLocation>
        <location evidence="1">Membrane</location>
    </subcellularLocation>
</comment>
<evidence type="ECO:0000313" key="8">
    <source>
        <dbReference type="Proteomes" id="UP000824540"/>
    </source>
</evidence>
<dbReference type="PANTHER" id="PTHR14768">
    <property type="entry name" value="UPF0338 PROTEIN"/>
    <property type="match status" value="1"/>
</dbReference>
<dbReference type="GO" id="GO:0016020">
    <property type="term" value="C:membrane"/>
    <property type="evidence" value="ECO:0007669"/>
    <property type="project" value="UniProtKB-SubCell"/>
</dbReference>